<dbReference type="SUPFAM" id="SSF63825">
    <property type="entry name" value="YWTD domain"/>
    <property type="match status" value="1"/>
</dbReference>
<dbReference type="EMBL" id="CP032382">
    <property type="protein sequence ID" value="AYB32725.1"/>
    <property type="molecule type" value="Genomic_DNA"/>
</dbReference>
<accession>A0A385SRY1</accession>
<dbReference type="Proteomes" id="UP000266183">
    <property type="component" value="Chromosome"/>
</dbReference>
<reference evidence="2" key="1">
    <citation type="submission" date="2018-09" db="EMBL/GenBank/DDBJ databases">
        <title>Chryseolinea sp. KIS68-18 isolated from soil.</title>
        <authorList>
            <person name="Weon H.-Y."/>
            <person name="Kwon S.-W."/>
            <person name="Lee S.A."/>
        </authorList>
    </citation>
    <scope>NUCLEOTIDE SEQUENCE [LARGE SCALE GENOMIC DNA]</scope>
    <source>
        <strain evidence="2">KIS68-18</strain>
    </source>
</reference>
<evidence type="ECO:0000313" key="2">
    <source>
        <dbReference type="Proteomes" id="UP000266183"/>
    </source>
</evidence>
<evidence type="ECO:0008006" key="3">
    <source>
        <dbReference type="Google" id="ProtNLM"/>
    </source>
</evidence>
<name>A0A385SRY1_9BACT</name>
<keyword evidence="2" id="KW-1185">Reference proteome</keyword>
<gene>
    <name evidence="1" type="ORF">D4L85_20030</name>
</gene>
<dbReference type="InterPro" id="IPR015943">
    <property type="entry name" value="WD40/YVTN_repeat-like_dom_sf"/>
</dbReference>
<protein>
    <recommendedName>
        <fullName evidence="3">DUF4221 domain-containing protein</fullName>
    </recommendedName>
</protein>
<dbReference type="Gene3D" id="2.130.10.10">
    <property type="entry name" value="YVTN repeat-like/Quinoprotein amine dehydrogenase"/>
    <property type="match status" value="1"/>
</dbReference>
<proteinExistence type="predicted"/>
<dbReference type="KEGG" id="chk:D4L85_20030"/>
<dbReference type="AlphaFoldDB" id="A0A385SRY1"/>
<evidence type="ECO:0000313" key="1">
    <source>
        <dbReference type="EMBL" id="AYB32725.1"/>
    </source>
</evidence>
<organism evidence="1 2">
    <name type="scientific">Chryseolinea soli</name>
    <dbReference type="NCBI Taxonomy" id="2321403"/>
    <lineage>
        <taxon>Bacteria</taxon>
        <taxon>Pseudomonadati</taxon>
        <taxon>Bacteroidota</taxon>
        <taxon>Cytophagia</taxon>
        <taxon>Cytophagales</taxon>
        <taxon>Fulvivirgaceae</taxon>
        <taxon>Chryseolinea</taxon>
    </lineage>
</organism>
<sequence length="341" mass="37992">MLALLAILFFSCKNSDLGPQLDLDSLLVVVTPKYDSSSKYRGQLLSLKLGSGSVTKLTDIKGLPVAISKVGDKLLVLAKDNFFWNYHWLNRINLLNDSLEKTTTFTPLEFYDPPTRIALYNNKLYIPGINSYELKDMVNIVNPETMLAEDTLHMPPIEYLTDVVVVGNRLFAKLTDKIRVYNNTTLELIGTIPLRAKSWAGMIVDKNNRILIPDGQIQSINPDDLSITTTSAKVDVFDRPGGLQPALDRDANVLYFLSKDEDDTFYALKKIDLATGDVEILSKSNEASFPTGIIFLRYDKSRNILIVGGSENIGTVTTLSTSGTLIKKYKIYVTPLDVVLE</sequence>